<dbReference type="PANTHER" id="PTHR35042">
    <property type="entry name" value="ANTHRONE OXYGENASE ENCC"/>
    <property type="match status" value="1"/>
</dbReference>
<feature type="region of interest" description="Disordered" evidence="6">
    <location>
        <begin position="394"/>
        <end position="424"/>
    </location>
</feature>
<comment type="similarity">
    <text evidence="5">Belongs to the anthrone oxygenase family.</text>
</comment>
<feature type="compositionally biased region" description="Polar residues" evidence="6">
    <location>
        <begin position="202"/>
        <end position="213"/>
    </location>
</feature>
<proteinExistence type="inferred from homology"/>
<accession>A0A8H3UB31</accession>
<name>A0A8H3UB31_VENIN</name>
<organism evidence="7 9">
    <name type="scientific">Venturia inaequalis</name>
    <name type="common">Apple scab fungus</name>
    <dbReference type="NCBI Taxonomy" id="5025"/>
    <lineage>
        <taxon>Eukaryota</taxon>
        <taxon>Fungi</taxon>
        <taxon>Dikarya</taxon>
        <taxon>Ascomycota</taxon>
        <taxon>Pezizomycotina</taxon>
        <taxon>Dothideomycetes</taxon>
        <taxon>Pleosporomycetidae</taxon>
        <taxon>Venturiales</taxon>
        <taxon>Venturiaceae</taxon>
        <taxon>Venturia</taxon>
    </lineage>
</organism>
<evidence type="ECO:0000256" key="6">
    <source>
        <dbReference type="SAM" id="MobiDB-lite"/>
    </source>
</evidence>
<dbReference type="PANTHER" id="PTHR35042:SF1">
    <property type="entry name" value="DUF1772-DOMAIN-CONTAINING PROTEIN"/>
    <property type="match status" value="1"/>
</dbReference>
<feature type="region of interest" description="Disordered" evidence="6">
    <location>
        <begin position="197"/>
        <end position="261"/>
    </location>
</feature>
<comment type="subcellular location">
    <subcellularLocation>
        <location evidence="1">Membrane</location>
        <topology evidence="1">Multi-pass membrane protein</topology>
    </subcellularLocation>
</comment>
<reference evidence="7 9" key="1">
    <citation type="submission" date="2018-12" db="EMBL/GenBank/DDBJ databases">
        <title>Venturia inaequalis Genome Resource.</title>
        <authorList>
            <person name="Lichtner F.J."/>
        </authorList>
    </citation>
    <scope>NUCLEOTIDE SEQUENCE [LARGE SCALE GENOMIC DNA]</scope>
    <source>
        <strain evidence="7 9">120213</strain>
        <strain evidence="8">Bline_iso_100314</strain>
    </source>
</reference>
<evidence type="ECO:0000256" key="3">
    <source>
        <dbReference type="ARBA" id="ARBA00022989"/>
    </source>
</evidence>
<evidence type="ECO:0000313" key="9">
    <source>
        <dbReference type="Proteomes" id="UP000447873"/>
    </source>
</evidence>
<keyword evidence="2" id="KW-0812">Transmembrane</keyword>
<evidence type="ECO:0000256" key="5">
    <source>
        <dbReference type="ARBA" id="ARBA00034313"/>
    </source>
</evidence>
<feature type="compositionally biased region" description="Basic residues" evidence="6">
    <location>
        <begin position="463"/>
        <end position="472"/>
    </location>
</feature>
<dbReference type="GO" id="GO:0016020">
    <property type="term" value="C:membrane"/>
    <property type="evidence" value="ECO:0007669"/>
    <property type="project" value="UniProtKB-SubCell"/>
</dbReference>
<evidence type="ECO:0000256" key="1">
    <source>
        <dbReference type="ARBA" id="ARBA00004141"/>
    </source>
</evidence>
<feature type="region of interest" description="Disordered" evidence="6">
    <location>
        <begin position="457"/>
        <end position="494"/>
    </location>
</feature>
<evidence type="ECO:0000313" key="8">
    <source>
        <dbReference type="EMBL" id="KAE9972822.1"/>
    </source>
</evidence>
<gene>
    <name evidence="8" type="ORF">BLS_003878</name>
    <name evidence="7" type="ORF">EG328_008378</name>
</gene>
<dbReference type="AlphaFoldDB" id="A0A8H3UB31"/>
<evidence type="ECO:0000256" key="4">
    <source>
        <dbReference type="ARBA" id="ARBA00023136"/>
    </source>
</evidence>
<keyword evidence="4" id="KW-0472">Membrane</keyword>
<evidence type="ECO:0000256" key="2">
    <source>
        <dbReference type="ARBA" id="ARBA00022692"/>
    </source>
</evidence>
<protein>
    <submittedName>
        <fullName evidence="7">Uncharacterized protein</fullName>
    </submittedName>
</protein>
<comment type="caution">
    <text evidence="7">The sequence shown here is derived from an EMBL/GenBank/DDBJ whole genome shotgun (WGS) entry which is preliminary data.</text>
</comment>
<dbReference type="Proteomes" id="UP000433883">
    <property type="component" value="Unassembled WGS sequence"/>
</dbReference>
<dbReference type="EMBL" id="WNWS01000470">
    <property type="protein sequence ID" value="KAE9967202.1"/>
    <property type="molecule type" value="Genomic_DNA"/>
</dbReference>
<sequence length="572" mass="62143">MSRVTDTSDSLRTTQLLGLTALAYLAGQEAATVYLHTPSLLESPAPLLARQWLKTHVRTRAVTTPISVTLTLLLAYLTYKSKTPNKKYLLTSTLLLLTRFPYSEILLGPYNRRLSAKAESMATAGLDDVQAEANMSPGDTVHELVDSKKLKDVPESDPTMESIDCCCHKGAECLCGIKSEMADRRQETILRRRTMPVKSKPCLSSSNSDQSLPRLNGPKHKPVHNTHGQALMTPYPKPSRSARPNSIHNPPYARGFADSSDGDIPRSVDDMTLLSTSNKTYGANYTAQLSADSIHNYTELDYNPFLFGSEDGSASVLSRTTSAEALSVATGWFDSSLTTVTEVPDFPTSPNHLYFDNETDWNIPSATTDFFSPSDLPLVSQAPDSIQTISLSGESNYQSAPPLTASSSGAQSESGEPLDSGRPDIFPNFWSGTVDVRDSYPLAGAVDYGFPQSLPAYDSGLKQKPKPIRHRQTYSSGSNSRHAHHLSDQTTVPDNVSSLAGVNIGHLQNLAYSDHSANQSASPEYPPADGDFGAISIPAGIDDSTYRDNWYLSVNPAVESDSKDYSWLLDSA</sequence>
<feature type="compositionally biased region" description="Low complexity" evidence="6">
    <location>
        <begin position="405"/>
        <end position="415"/>
    </location>
</feature>
<dbReference type="EMBL" id="WNWQ01000251">
    <property type="protein sequence ID" value="KAE9972822.1"/>
    <property type="molecule type" value="Genomic_DNA"/>
</dbReference>
<evidence type="ECO:0000313" key="7">
    <source>
        <dbReference type="EMBL" id="KAE9967202.1"/>
    </source>
</evidence>
<keyword evidence="3" id="KW-1133">Transmembrane helix</keyword>
<dbReference type="Proteomes" id="UP000447873">
    <property type="component" value="Unassembled WGS sequence"/>
</dbReference>